<evidence type="ECO:0000313" key="3">
    <source>
        <dbReference type="Proteomes" id="UP000194154"/>
    </source>
</evidence>
<protein>
    <recommendedName>
        <fullName evidence="4">DUF1146 domain-containing protein</fullName>
    </recommendedName>
</protein>
<dbReference type="Proteomes" id="UP000194154">
    <property type="component" value="Chromosome"/>
</dbReference>
<dbReference type="GeneID" id="35296350"/>
<dbReference type="OrthoDB" id="1651016at2"/>
<dbReference type="RefSeq" id="WP_086043379.1">
    <property type="nucleotide sequence ID" value="NZ_CBCRZA010000010.1"/>
</dbReference>
<sequence>MNVYALTYIVLYIGIAGIIFNSLQAIRTEQWFKANRTKEIQTLFIGLSMSLSYLITNFLIDLIKYTNQIFILF</sequence>
<accession>A0A1W7AFA2</accession>
<name>A0A1W7AFA2_9STAP</name>
<keyword evidence="1" id="KW-0472">Membrane</keyword>
<keyword evidence="3" id="KW-1185">Reference proteome</keyword>
<evidence type="ECO:0000313" key="2">
    <source>
        <dbReference type="EMBL" id="ARQ07850.1"/>
    </source>
</evidence>
<reference evidence="2 3" key="1">
    <citation type="journal article" date="2017" name="Int. J. Syst. Evol. Microbiol.">
        <title>Macrococcus canis sp. nov., a skin bacterium associated with infections in dogs.</title>
        <authorList>
            <person name="Gobeli Brawand S."/>
            <person name="Cotting K."/>
            <person name="Gomez-Sanz E."/>
            <person name="Collaud A."/>
            <person name="Thomann A."/>
            <person name="Brodard I."/>
            <person name="Rodriguez-Campos S."/>
            <person name="Strauss C."/>
            <person name="Perreten V."/>
        </authorList>
    </citation>
    <scope>NUCLEOTIDE SEQUENCE [LARGE SCALE GENOMIC DNA]</scope>
    <source>
        <strain evidence="2 3">KM45013</strain>
    </source>
</reference>
<dbReference type="KEGG" id="mcak:MCCS_22690"/>
<dbReference type="STRING" id="1855823.MCCS_22690"/>
<keyword evidence="1" id="KW-0812">Transmembrane</keyword>
<organism evidence="2 3">
    <name type="scientific">Macrococcoides canis</name>
    <dbReference type="NCBI Taxonomy" id="1855823"/>
    <lineage>
        <taxon>Bacteria</taxon>
        <taxon>Bacillati</taxon>
        <taxon>Bacillota</taxon>
        <taxon>Bacilli</taxon>
        <taxon>Bacillales</taxon>
        <taxon>Staphylococcaceae</taxon>
        <taxon>Macrococcoides</taxon>
    </lineage>
</organism>
<dbReference type="Pfam" id="PF06612">
    <property type="entry name" value="DUF1146"/>
    <property type="match status" value="1"/>
</dbReference>
<proteinExistence type="predicted"/>
<keyword evidence="1" id="KW-1133">Transmembrane helix</keyword>
<dbReference type="InterPro" id="IPR009526">
    <property type="entry name" value="DUF1146"/>
</dbReference>
<feature type="transmembrane region" description="Helical" evidence="1">
    <location>
        <begin position="43"/>
        <end position="63"/>
    </location>
</feature>
<dbReference type="EMBL" id="CP021059">
    <property type="protein sequence ID" value="ARQ07850.1"/>
    <property type="molecule type" value="Genomic_DNA"/>
</dbReference>
<evidence type="ECO:0000256" key="1">
    <source>
        <dbReference type="SAM" id="Phobius"/>
    </source>
</evidence>
<dbReference type="AlphaFoldDB" id="A0A1W7AFA2"/>
<gene>
    <name evidence="2" type="ORF">MCCS_22690</name>
</gene>
<feature type="transmembrane region" description="Helical" evidence="1">
    <location>
        <begin position="6"/>
        <end position="23"/>
    </location>
</feature>
<evidence type="ECO:0008006" key="4">
    <source>
        <dbReference type="Google" id="ProtNLM"/>
    </source>
</evidence>